<dbReference type="Proteomes" id="UP000322873">
    <property type="component" value="Unassembled WGS sequence"/>
</dbReference>
<protein>
    <submittedName>
        <fullName evidence="2">Uncharacterized protein</fullName>
    </submittedName>
</protein>
<dbReference type="AlphaFoldDB" id="A0A5M9JQZ6"/>
<accession>A0A5M9JQZ6</accession>
<evidence type="ECO:0000256" key="1">
    <source>
        <dbReference type="SAM" id="MobiDB-lite"/>
    </source>
</evidence>
<keyword evidence="3" id="KW-1185">Reference proteome</keyword>
<dbReference type="EMBL" id="VICG01000007">
    <property type="protein sequence ID" value="KAA8570212.1"/>
    <property type="molecule type" value="Genomic_DNA"/>
</dbReference>
<feature type="compositionally biased region" description="Polar residues" evidence="1">
    <location>
        <begin position="192"/>
        <end position="201"/>
    </location>
</feature>
<proteinExistence type="predicted"/>
<feature type="region of interest" description="Disordered" evidence="1">
    <location>
        <begin position="136"/>
        <end position="201"/>
    </location>
</feature>
<feature type="region of interest" description="Disordered" evidence="1">
    <location>
        <begin position="66"/>
        <end position="96"/>
    </location>
</feature>
<organism evidence="2 3">
    <name type="scientific">Monilinia fructicola</name>
    <name type="common">Brown rot fungus</name>
    <name type="synonym">Ciboria fructicola</name>
    <dbReference type="NCBI Taxonomy" id="38448"/>
    <lineage>
        <taxon>Eukaryota</taxon>
        <taxon>Fungi</taxon>
        <taxon>Dikarya</taxon>
        <taxon>Ascomycota</taxon>
        <taxon>Pezizomycotina</taxon>
        <taxon>Leotiomycetes</taxon>
        <taxon>Helotiales</taxon>
        <taxon>Sclerotiniaceae</taxon>
        <taxon>Monilinia</taxon>
    </lineage>
</organism>
<name>A0A5M9JQZ6_MONFR</name>
<gene>
    <name evidence="2" type="ORF">EYC84_002530</name>
</gene>
<feature type="compositionally biased region" description="Polar residues" evidence="1">
    <location>
        <begin position="74"/>
        <end position="89"/>
    </location>
</feature>
<evidence type="ECO:0000313" key="3">
    <source>
        <dbReference type="Proteomes" id="UP000322873"/>
    </source>
</evidence>
<comment type="caution">
    <text evidence="2">The sequence shown here is derived from an EMBL/GenBank/DDBJ whole genome shotgun (WGS) entry which is preliminary data.</text>
</comment>
<sequence>MTMICLSNRQTRRGKHLSKRGMMAYRLPMNTGVTPSVVTKGLWKDTLQLLNVTLPKDLILRPMECNTTTTNNTSKQQQPDRLVTNNPTPGSMRRQENPIGVAISGEPESYPSQVAQPTYVARPLSPYGVRQLSEPELFSSRKRAKRAAEKAARDRADQEERERSARPSEQWANSRIPVQPNEPPSHVHNALWGSQAQPPPR</sequence>
<evidence type="ECO:0000313" key="2">
    <source>
        <dbReference type="EMBL" id="KAA8570212.1"/>
    </source>
</evidence>
<feature type="compositionally biased region" description="Basic and acidic residues" evidence="1">
    <location>
        <begin position="146"/>
        <end position="166"/>
    </location>
</feature>
<reference evidence="2 3" key="1">
    <citation type="submission" date="2019-06" db="EMBL/GenBank/DDBJ databases">
        <title>Genome Sequence of the Brown Rot Fungal Pathogen Monilinia fructicola.</title>
        <authorList>
            <person name="De Miccolis Angelini R.M."/>
            <person name="Landi L."/>
            <person name="Abate D."/>
            <person name="Pollastro S."/>
            <person name="Romanazzi G."/>
            <person name="Faretra F."/>
        </authorList>
    </citation>
    <scope>NUCLEOTIDE SEQUENCE [LARGE SCALE GENOMIC DNA]</scope>
    <source>
        <strain evidence="2 3">Mfrc123</strain>
    </source>
</reference>
<dbReference type="VEuPathDB" id="FungiDB:MFRU_005g03230"/>